<evidence type="ECO:0000256" key="6">
    <source>
        <dbReference type="ARBA" id="ARBA00023453"/>
    </source>
</evidence>
<sequence length="249" mass="28025">MENLSVQKNILKTPALLKYIFETSGYPKEHEQLKQLRETTVQKYGNKSLMNVPVDEAQFMSILLKVMNAKKTLEIGVFTGYSLLSTTALALPSDGKIIGIDVDREAYETGLPFMQKAGVEHKIDFIQADALSALHDLIDVIVLDFHDNSVLEKVTGVFYSILFLNAKLVKNGGIIALWNGTVAMSEEEKFEGILWENRKPTMEFNSYIANDKRIESSILVFNLFKGDEHNNNNNKGTIIIFISINFKSV</sequence>
<dbReference type="GO" id="GO:0008757">
    <property type="term" value="F:S-adenosylmethionine-dependent methyltransferase activity"/>
    <property type="evidence" value="ECO:0007669"/>
    <property type="project" value="TreeGrafter"/>
</dbReference>
<gene>
    <name evidence="7" type="ORF">KK1_025147</name>
</gene>
<evidence type="ECO:0000256" key="1">
    <source>
        <dbReference type="ARBA" id="ARBA00002334"/>
    </source>
</evidence>
<dbReference type="Gramene" id="C.cajan_24286.t">
    <property type="protein sequence ID" value="C.cajan_24286.t"/>
    <property type="gene ID" value="C.cajan_24286"/>
</dbReference>
<evidence type="ECO:0000256" key="2">
    <source>
        <dbReference type="ARBA" id="ARBA00022603"/>
    </source>
</evidence>
<dbReference type="EMBL" id="KQ483418">
    <property type="protein sequence ID" value="KYP52946.1"/>
    <property type="molecule type" value="Genomic_DNA"/>
</dbReference>
<organism evidence="7 8">
    <name type="scientific">Cajanus cajan</name>
    <name type="common">Pigeon pea</name>
    <name type="synonym">Cajanus indicus</name>
    <dbReference type="NCBI Taxonomy" id="3821"/>
    <lineage>
        <taxon>Eukaryota</taxon>
        <taxon>Viridiplantae</taxon>
        <taxon>Streptophyta</taxon>
        <taxon>Embryophyta</taxon>
        <taxon>Tracheophyta</taxon>
        <taxon>Spermatophyta</taxon>
        <taxon>Magnoliopsida</taxon>
        <taxon>eudicotyledons</taxon>
        <taxon>Gunneridae</taxon>
        <taxon>Pentapetalae</taxon>
        <taxon>rosids</taxon>
        <taxon>fabids</taxon>
        <taxon>Fabales</taxon>
        <taxon>Fabaceae</taxon>
        <taxon>Papilionoideae</taxon>
        <taxon>50 kb inversion clade</taxon>
        <taxon>NPAAA clade</taxon>
        <taxon>indigoferoid/millettioid clade</taxon>
        <taxon>Phaseoleae</taxon>
        <taxon>Cajanus</taxon>
    </lineage>
</organism>
<keyword evidence="2" id="KW-0489">Methyltransferase</keyword>
<dbReference type="InterPro" id="IPR029063">
    <property type="entry name" value="SAM-dependent_MTases_sf"/>
</dbReference>
<evidence type="ECO:0000313" key="8">
    <source>
        <dbReference type="Proteomes" id="UP000075243"/>
    </source>
</evidence>
<dbReference type="SUPFAM" id="SSF53335">
    <property type="entry name" value="S-adenosyl-L-methionine-dependent methyltransferases"/>
    <property type="match status" value="1"/>
</dbReference>
<evidence type="ECO:0000313" key="7">
    <source>
        <dbReference type="EMBL" id="KYP52946.1"/>
    </source>
</evidence>
<accession>A0A151SDS6</accession>
<dbReference type="GO" id="GO:0032259">
    <property type="term" value="P:methylation"/>
    <property type="evidence" value="ECO:0007669"/>
    <property type="project" value="UniProtKB-KW"/>
</dbReference>
<keyword evidence="3" id="KW-0808">Transferase</keyword>
<keyword evidence="8" id="KW-1185">Reference proteome</keyword>
<name>A0A151SDS6_CAJCA</name>
<dbReference type="CDD" id="cd02440">
    <property type="entry name" value="AdoMet_MTases"/>
    <property type="match status" value="1"/>
</dbReference>
<comment type="function">
    <text evidence="1">Methylates caffeoyl-CoA to feruloyl-CoA and 5-hydroxyferuloyl-CoA to sinapoyl-CoA. Plays a role in the synthesis of feruloylated polysaccharides. Involved in the reinforcement of the plant cell wall. Also involved in the responding to wounding or pathogen challenge by the increased formation of cell wall-bound ferulic acid polymers.</text>
</comment>
<protein>
    <submittedName>
        <fullName evidence="7">Caffeoyl-CoA O-methyltransferase At1g67980 family</fullName>
    </submittedName>
</protein>
<dbReference type="PANTHER" id="PTHR10509">
    <property type="entry name" value="O-METHYLTRANSFERASE-RELATED"/>
    <property type="match status" value="1"/>
</dbReference>
<dbReference type="STRING" id="3821.A0A151SDS6"/>
<evidence type="ECO:0000256" key="5">
    <source>
        <dbReference type="ARBA" id="ARBA00022723"/>
    </source>
</evidence>
<dbReference type="PANTHER" id="PTHR10509:SF34">
    <property type="entry name" value="TAPETUM-SPECIFIC METHYLTRANSFERASE 1"/>
    <property type="match status" value="1"/>
</dbReference>
<evidence type="ECO:0000256" key="3">
    <source>
        <dbReference type="ARBA" id="ARBA00022679"/>
    </source>
</evidence>
<dbReference type="PROSITE" id="PS51682">
    <property type="entry name" value="SAM_OMT_I"/>
    <property type="match status" value="1"/>
</dbReference>
<dbReference type="Pfam" id="PF01596">
    <property type="entry name" value="Methyltransf_3"/>
    <property type="match status" value="1"/>
</dbReference>
<keyword evidence="4" id="KW-0949">S-adenosyl-L-methionine</keyword>
<dbReference type="AlphaFoldDB" id="A0A151SDS6"/>
<dbReference type="GO" id="GO:0008171">
    <property type="term" value="F:O-methyltransferase activity"/>
    <property type="evidence" value="ECO:0007669"/>
    <property type="project" value="InterPro"/>
</dbReference>
<dbReference type="Proteomes" id="UP000075243">
    <property type="component" value="Unassembled WGS sequence"/>
</dbReference>
<evidence type="ECO:0000256" key="4">
    <source>
        <dbReference type="ARBA" id="ARBA00022691"/>
    </source>
</evidence>
<dbReference type="GO" id="GO:0046872">
    <property type="term" value="F:metal ion binding"/>
    <property type="evidence" value="ECO:0007669"/>
    <property type="project" value="UniProtKB-KW"/>
</dbReference>
<dbReference type="InterPro" id="IPR002935">
    <property type="entry name" value="SAM_O-MeTrfase"/>
</dbReference>
<reference evidence="7" key="1">
    <citation type="journal article" date="2012" name="Nat. Biotechnol.">
        <title>Draft genome sequence of pigeonpea (Cajanus cajan), an orphan legume crop of resource-poor farmers.</title>
        <authorList>
            <person name="Varshney R.K."/>
            <person name="Chen W."/>
            <person name="Li Y."/>
            <person name="Bharti A.K."/>
            <person name="Saxena R.K."/>
            <person name="Schlueter J.A."/>
            <person name="Donoghue M.T."/>
            <person name="Azam S."/>
            <person name="Fan G."/>
            <person name="Whaley A.M."/>
            <person name="Farmer A.D."/>
            <person name="Sheridan J."/>
            <person name="Iwata A."/>
            <person name="Tuteja R."/>
            <person name="Penmetsa R.V."/>
            <person name="Wu W."/>
            <person name="Upadhyaya H.D."/>
            <person name="Yang S.P."/>
            <person name="Shah T."/>
            <person name="Saxena K.B."/>
            <person name="Michael T."/>
            <person name="McCombie W.R."/>
            <person name="Yang B."/>
            <person name="Zhang G."/>
            <person name="Yang H."/>
            <person name="Wang J."/>
            <person name="Spillane C."/>
            <person name="Cook D.R."/>
            <person name="May G.D."/>
            <person name="Xu X."/>
            <person name="Jackson S.A."/>
        </authorList>
    </citation>
    <scope>NUCLEOTIDE SEQUENCE [LARGE SCALE GENOMIC DNA]</scope>
</reference>
<dbReference type="InterPro" id="IPR050362">
    <property type="entry name" value="Cation-dep_OMT"/>
</dbReference>
<dbReference type="Gene3D" id="3.40.50.150">
    <property type="entry name" value="Vaccinia Virus protein VP39"/>
    <property type="match status" value="1"/>
</dbReference>
<proteinExistence type="inferred from homology"/>
<dbReference type="OMA" id="YIEYHEL"/>
<keyword evidence="5" id="KW-0479">Metal-binding</keyword>
<comment type="similarity">
    <text evidence="6">Belongs to the class I-like SAM-binding methyltransferase superfamily. Cation-dependent O-methyltransferase family.</text>
</comment>